<reference evidence="1" key="1">
    <citation type="submission" date="2022-02" db="EMBL/GenBank/DDBJ databases">
        <title>Plant Genome Project.</title>
        <authorList>
            <person name="Zhang R.-G."/>
        </authorList>
    </citation>
    <scope>NUCLEOTIDE SEQUENCE</scope>
    <source>
        <strain evidence="1">AT1</strain>
    </source>
</reference>
<dbReference type="EMBL" id="CM046396">
    <property type="protein sequence ID" value="KAI8539451.1"/>
    <property type="molecule type" value="Genomic_DNA"/>
</dbReference>
<comment type="caution">
    <text evidence="1">The sequence shown here is derived from an EMBL/GenBank/DDBJ whole genome shotgun (WGS) entry which is preliminary data.</text>
</comment>
<keyword evidence="2" id="KW-1185">Reference proteome</keyword>
<evidence type="ECO:0000313" key="2">
    <source>
        <dbReference type="Proteomes" id="UP001062846"/>
    </source>
</evidence>
<evidence type="ECO:0000313" key="1">
    <source>
        <dbReference type="EMBL" id="KAI8539451.1"/>
    </source>
</evidence>
<proteinExistence type="predicted"/>
<accession>A0ACC0MFV6</accession>
<name>A0ACC0MFV6_RHOML</name>
<sequence>MMQQGMKVNSSVGVLISGINRFMRCVGELEVSFERRSANSVAHCVAKNAVGGSGCRTWMMVVIFHSGDERLP</sequence>
<gene>
    <name evidence="1" type="ORF">RHMOL_Rhmol09G0183900</name>
</gene>
<organism evidence="1 2">
    <name type="scientific">Rhododendron molle</name>
    <name type="common">Chinese azalea</name>
    <name type="synonym">Azalea mollis</name>
    <dbReference type="NCBI Taxonomy" id="49168"/>
    <lineage>
        <taxon>Eukaryota</taxon>
        <taxon>Viridiplantae</taxon>
        <taxon>Streptophyta</taxon>
        <taxon>Embryophyta</taxon>
        <taxon>Tracheophyta</taxon>
        <taxon>Spermatophyta</taxon>
        <taxon>Magnoliopsida</taxon>
        <taxon>eudicotyledons</taxon>
        <taxon>Gunneridae</taxon>
        <taxon>Pentapetalae</taxon>
        <taxon>asterids</taxon>
        <taxon>Ericales</taxon>
        <taxon>Ericaceae</taxon>
        <taxon>Ericoideae</taxon>
        <taxon>Rhodoreae</taxon>
        <taxon>Rhododendron</taxon>
    </lineage>
</organism>
<protein>
    <submittedName>
        <fullName evidence="1">Uncharacterized protein</fullName>
    </submittedName>
</protein>
<dbReference type="Proteomes" id="UP001062846">
    <property type="component" value="Chromosome 9"/>
</dbReference>